<dbReference type="InterPro" id="IPR024064">
    <property type="entry name" value="FdhE-like_sf"/>
</dbReference>
<dbReference type="STRING" id="1273541.Pyrde_1515"/>
<dbReference type="Proteomes" id="UP000058613">
    <property type="component" value="Chromosome"/>
</dbReference>
<reference evidence="1 3" key="1">
    <citation type="submission" date="2015-10" db="EMBL/GenBank/DDBJ databases">
        <title>Complete genome sequence of hyperthermophilic archaeon Pyrodictium delaneyi Su06.</title>
        <authorList>
            <person name="Jung J.-H."/>
            <person name="Lin J."/>
            <person name="Holden J.F."/>
            <person name="Park C.-S."/>
        </authorList>
    </citation>
    <scope>NUCLEOTIDE SEQUENCE [LARGE SCALE GENOMIC DNA]</scope>
    <source>
        <strain evidence="1 3">Su06</strain>
    </source>
</reference>
<dbReference type="GeneID" id="26099856"/>
<evidence type="ECO:0000313" key="3">
    <source>
        <dbReference type="Proteomes" id="UP000058613"/>
    </source>
</evidence>
<dbReference type="CDD" id="cd16341">
    <property type="entry name" value="FdhE"/>
    <property type="match status" value="1"/>
</dbReference>
<dbReference type="GO" id="GO:0051604">
    <property type="term" value="P:protein maturation"/>
    <property type="evidence" value="ECO:0007669"/>
    <property type="project" value="TreeGrafter"/>
</dbReference>
<evidence type="ECO:0000313" key="1">
    <source>
        <dbReference type="EMBL" id="ALL01558.1"/>
    </source>
</evidence>
<dbReference type="PANTHER" id="PTHR37689:SF1">
    <property type="entry name" value="PROTEIN FDHE"/>
    <property type="match status" value="1"/>
</dbReference>
<reference evidence="2 4" key="2">
    <citation type="submission" date="2017-05" db="EMBL/GenBank/DDBJ databases">
        <title>The draft genome of the hyperthermophilic archaeon 'Pyrodictium delaneyi strain Hulk', an iron and nitrate reducer, reveals the capacity for sulfate reduction.</title>
        <authorList>
            <person name="Demey L.M."/>
            <person name="Miller C."/>
            <person name="Manzella M."/>
            <person name="Reguera G."/>
            <person name="Kashefi K."/>
        </authorList>
    </citation>
    <scope>NUCLEOTIDE SEQUENCE [LARGE SCALE GENOMIC DNA]</scope>
    <source>
        <strain evidence="2 4">Hulk</strain>
    </source>
</reference>
<dbReference type="EMBL" id="CP013011">
    <property type="protein sequence ID" value="ALL01558.1"/>
    <property type="molecule type" value="Genomic_DNA"/>
</dbReference>
<dbReference type="OrthoDB" id="9573at2157"/>
<name>A0A0P0N4P4_9CREN</name>
<protein>
    <submittedName>
        <fullName evidence="1">Formate dehydrogenase formation protein FdhE</fullName>
    </submittedName>
</protein>
<dbReference type="KEGG" id="pdl:Pyrde_1515"/>
<dbReference type="InterPro" id="IPR006452">
    <property type="entry name" value="Formate_DH_accessory"/>
</dbReference>
<gene>
    <name evidence="2" type="ORF">Pdsh_05790</name>
    <name evidence="1" type="ORF">Pyrde_1515</name>
</gene>
<dbReference type="RefSeq" id="WP_055409623.1">
    <property type="nucleotide sequence ID" value="NZ_CP013011.1"/>
</dbReference>
<dbReference type="AlphaFoldDB" id="A0A0P0N4P4"/>
<keyword evidence="4" id="KW-1185">Reference proteome</keyword>
<dbReference type="Proteomes" id="UP000196694">
    <property type="component" value="Unassembled WGS sequence"/>
</dbReference>
<proteinExistence type="predicted"/>
<dbReference type="SUPFAM" id="SSF144020">
    <property type="entry name" value="FdhE-like"/>
    <property type="match status" value="1"/>
</dbReference>
<dbReference type="EMBL" id="NCQP01000003">
    <property type="protein sequence ID" value="OWJ54541.1"/>
    <property type="molecule type" value="Genomic_DNA"/>
</dbReference>
<dbReference type="GO" id="GO:0005829">
    <property type="term" value="C:cytosol"/>
    <property type="evidence" value="ECO:0007669"/>
    <property type="project" value="TreeGrafter"/>
</dbReference>
<evidence type="ECO:0000313" key="2">
    <source>
        <dbReference type="EMBL" id="OWJ54541.1"/>
    </source>
</evidence>
<dbReference type="PANTHER" id="PTHR37689">
    <property type="entry name" value="PROTEIN FDHE"/>
    <property type="match status" value="1"/>
</dbReference>
<evidence type="ECO:0000313" key="4">
    <source>
        <dbReference type="Proteomes" id="UP000196694"/>
    </source>
</evidence>
<sequence length="307" mass="34948">MGSGKHVLLRDRFPEIRSWLGKFSEEDKRNESSYRILEALYEVQARIEEEALRRLEEAGLIEEVAKAARKIAFQRVPLIIILGGLPKPLMDEEFLRRSMLDIIDAVAREGYSLKGATASLRDPVEKAALSISQLVEELLEGREDSIHAWAGAVSADRDRVRALALWLIQPLLSALRVAASNALGWVREYWQQGLCPVCGSVTRVGYMKGEGRKQFLRCQVCGMEWVFPRARCPYCGTDKPGDVVFYQPLESRQWLRLYYCRHCGAYWKIVDEEDEAAAKSGLPPRELYDVYTFILDSVAEAMTSKRQ</sequence>
<dbReference type="Gene3D" id="3.90.1670.10">
    <property type="entry name" value="FdhE-like domain"/>
    <property type="match status" value="1"/>
</dbReference>
<dbReference type="GO" id="GO:0008199">
    <property type="term" value="F:ferric iron binding"/>
    <property type="evidence" value="ECO:0007669"/>
    <property type="project" value="TreeGrafter"/>
</dbReference>
<organism evidence="1 3">
    <name type="scientific">Pyrodictium delaneyi</name>
    <dbReference type="NCBI Taxonomy" id="1273541"/>
    <lineage>
        <taxon>Archaea</taxon>
        <taxon>Thermoproteota</taxon>
        <taxon>Thermoprotei</taxon>
        <taxon>Desulfurococcales</taxon>
        <taxon>Pyrodictiaceae</taxon>
        <taxon>Pyrodictium</taxon>
    </lineage>
</organism>
<accession>A0A0P0N4P4</accession>